<keyword evidence="1" id="KW-0808">Transferase</keyword>
<dbReference type="PANTHER" id="PTHR37426:SF1">
    <property type="entry name" value="RIBOSOMAL RNA LARGE SUBUNIT METHYLTRANSFERASE J"/>
    <property type="match status" value="1"/>
</dbReference>
<accession>A0A919CMT2</accession>
<dbReference type="SUPFAM" id="SSF53335">
    <property type="entry name" value="S-adenosyl-L-methionine-dependent methyltransferases"/>
    <property type="match status" value="1"/>
</dbReference>
<feature type="binding site" evidence="1">
    <location>
        <begin position="141"/>
        <end position="142"/>
    </location>
    <ligand>
        <name>S-adenosyl-L-methionine</name>
        <dbReference type="ChEBI" id="CHEBI:59789"/>
    </ligand>
</feature>
<evidence type="ECO:0000313" key="3">
    <source>
        <dbReference type="Proteomes" id="UP000630353"/>
    </source>
</evidence>
<reference evidence="2" key="2">
    <citation type="submission" date="2020-09" db="EMBL/GenBank/DDBJ databases">
        <authorList>
            <person name="Sun Q."/>
            <person name="Kim S."/>
        </authorList>
    </citation>
    <scope>NUCLEOTIDE SEQUENCE</scope>
    <source>
        <strain evidence="2">KCTC 42651</strain>
    </source>
</reference>
<protein>
    <recommendedName>
        <fullName evidence="1">Ribosomal RNA large subunit methyltransferase J</fullName>
        <ecNumber evidence="1">2.1.1.266</ecNumber>
    </recommendedName>
    <alternativeName>
        <fullName evidence="1">23S rRNA (adenine(2030)-N6)-methyltransferase</fullName>
    </alternativeName>
    <alternativeName>
        <fullName evidence="1">23S rRNA m6A2030 methyltransferase</fullName>
    </alternativeName>
</protein>
<keyword evidence="1" id="KW-0698">rRNA processing</keyword>
<dbReference type="Pfam" id="PF04378">
    <property type="entry name" value="RsmJ"/>
    <property type="match status" value="1"/>
</dbReference>
<feature type="binding site" evidence="1">
    <location>
        <position position="117"/>
    </location>
    <ligand>
        <name>S-adenosyl-L-methionine</name>
        <dbReference type="ChEBI" id="CHEBI:59789"/>
    </ligand>
</feature>
<comment type="similarity">
    <text evidence="1">Belongs to the RlmJ family.</text>
</comment>
<organism evidence="2 3">
    <name type="scientific">Thalassobaculum fulvum</name>
    <dbReference type="NCBI Taxonomy" id="1633335"/>
    <lineage>
        <taxon>Bacteria</taxon>
        <taxon>Pseudomonadati</taxon>
        <taxon>Pseudomonadota</taxon>
        <taxon>Alphaproteobacteria</taxon>
        <taxon>Rhodospirillales</taxon>
        <taxon>Thalassobaculaceae</taxon>
        <taxon>Thalassobaculum</taxon>
    </lineage>
</organism>
<feature type="site" description="Interaction with substrate rRNA" evidence="1">
    <location>
        <position position="4"/>
    </location>
</feature>
<reference evidence="2" key="1">
    <citation type="journal article" date="2014" name="Int. J. Syst. Evol. Microbiol.">
        <title>Complete genome sequence of Corynebacterium casei LMG S-19264T (=DSM 44701T), isolated from a smear-ripened cheese.</title>
        <authorList>
            <consortium name="US DOE Joint Genome Institute (JGI-PGF)"/>
            <person name="Walter F."/>
            <person name="Albersmeier A."/>
            <person name="Kalinowski J."/>
            <person name="Ruckert C."/>
        </authorList>
    </citation>
    <scope>NUCLEOTIDE SEQUENCE</scope>
    <source>
        <strain evidence="2">KCTC 42651</strain>
    </source>
</reference>
<dbReference type="GO" id="GO:0003723">
    <property type="term" value="F:RNA binding"/>
    <property type="evidence" value="ECO:0007669"/>
    <property type="project" value="UniProtKB-UniRule"/>
</dbReference>
<comment type="subunit">
    <text evidence="1">Monomer.</text>
</comment>
<feature type="binding site" evidence="1">
    <location>
        <position position="42"/>
    </location>
    <ligand>
        <name>S-adenosyl-L-methionine</name>
        <dbReference type="ChEBI" id="CHEBI:59789"/>
    </ligand>
</feature>
<feature type="binding site" evidence="1">
    <location>
        <position position="19"/>
    </location>
    <ligand>
        <name>S-adenosyl-L-methionine</name>
        <dbReference type="ChEBI" id="CHEBI:59789"/>
    </ligand>
</feature>
<feature type="active site" description="Proton acceptor" evidence="1">
    <location>
        <position position="162"/>
    </location>
</feature>
<keyword evidence="1" id="KW-0694">RNA-binding</keyword>
<dbReference type="InterPro" id="IPR029063">
    <property type="entry name" value="SAM-dependent_MTases_sf"/>
</dbReference>
<dbReference type="PANTHER" id="PTHR37426">
    <property type="entry name" value="RIBOSOMAL RNA LARGE SUBUNIT METHYLTRANSFERASE J"/>
    <property type="match status" value="1"/>
</dbReference>
<dbReference type="EMBL" id="BMZS01000001">
    <property type="protein sequence ID" value="GHD41117.1"/>
    <property type="molecule type" value="Genomic_DNA"/>
</dbReference>
<dbReference type="InterPro" id="IPR007473">
    <property type="entry name" value="RlmJ"/>
</dbReference>
<name>A0A919CMT2_9PROT</name>
<evidence type="ECO:0000313" key="2">
    <source>
        <dbReference type="EMBL" id="GHD41117.1"/>
    </source>
</evidence>
<comment type="catalytic activity">
    <reaction evidence="1">
        <text>adenosine(2030) in 23S rRNA + S-adenosyl-L-methionine = N(6)-methyladenosine(2030) in 23S rRNA + S-adenosyl-L-homocysteine + H(+)</text>
        <dbReference type="Rhea" id="RHEA:43736"/>
        <dbReference type="Rhea" id="RHEA-COMP:10668"/>
        <dbReference type="Rhea" id="RHEA-COMP:10669"/>
        <dbReference type="ChEBI" id="CHEBI:15378"/>
        <dbReference type="ChEBI" id="CHEBI:57856"/>
        <dbReference type="ChEBI" id="CHEBI:59789"/>
        <dbReference type="ChEBI" id="CHEBI:74411"/>
        <dbReference type="ChEBI" id="CHEBI:74449"/>
        <dbReference type="EC" id="2.1.1.266"/>
    </reaction>
</comment>
<gene>
    <name evidence="1 2" type="primary">rlmJ</name>
    <name evidence="2" type="ORF">GCM10017083_05110</name>
</gene>
<comment type="function">
    <text evidence="1">Specifically methylates the adenine in position 2030 of 23S rRNA.</text>
</comment>
<sequence length="258" mass="27974">MLSYQHGYHAGNLADLHKHAALAVLLAALTVKDKPLSYLESHAGRGLYDLAAPEAAKTGEAAEGVEEALARRALLDDHPWVRAVEATRARHGPTAYPGSPAIARALLRPADRLHLMELHPQEHAALRAALHGPGVHIHRRDGHEGLPALVPPTPRRGLALIDPSYEVKDEYARAARLLLDVHRRWPEGVILLWYPVLDAGMHGELLRTLEAAGVAKPWTEEVRFAGSRLRMRGSGLVCVNTPYGAEAALRAGSTALFG</sequence>
<proteinExistence type="inferred from homology"/>
<dbReference type="GO" id="GO:0036307">
    <property type="term" value="F:23S rRNA (adenine(2030)-N(6))-methyltransferase activity"/>
    <property type="evidence" value="ECO:0007669"/>
    <property type="project" value="UniProtKB-UniRule"/>
</dbReference>
<dbReference type="GO" id="GO:0005829">
    <property type="term" value="C:cytosol"/>
    <property type="evidence" value="ECO:0007669"/>
    <property type="project" value="TreeGrafter"/>
</dbReference>
<keyword evidence="1 2" id="KW-0489">Methyltransferase</keyword>
<evidence type="ECO:0000256" key="1">
    <source>
        <dbReference type="HAMAP-Rule" id="MF_00934"/>
    </source>
</evidence>
<dbReference type="Gene3D" id="3.40.50.150">
    <property type="entry name" value="Vaccinia Virus protein VP39"/>
    <property type="match status" value="1"/>
</dbReference>
<dbReference type="Proteomes" id="UP000630353">
    <property type="component" value="Unassembled WGS sequence"/>
</dbReference>
<feature type="binding site" evidence="1">
    <location>
        <position position="99"/>
    </location>
    <ligand>
        <name>S-adenosyl-L-methionine</name>
        <dbReference type="ChEBI" id="CHEBI:59789"/>
    </ligand>
</feature>
<keyword evidence="1" id="KW-0949">S-adenosyl-L-methionine</keyword>
<dbReference type="GO" id="GO:0070475">
    <property type="term" value="P:rRNA base methylation"/>
    <property type="evidence" value="ECO:0007669"/>
    <property type="project" value="UniProtKB-UniRule"/>
</dbReference>
<feature type="binding site" evidence="1">
    <location>
        <position position="162"/>
    </location>
    <ligand>
        <name>S-adenosyl-L-methionine</name>
        <dbReference type="ChEBI" id="CHEBI:59789"/>
    </ligand>
</feature>
<keyword evidence="3" id="KW-1185">Reference proteome</keyword>
<dbReference type="RefSeq" id="WP_189987330.1">
    <property type="nucleotide sequence ID" value="NZ_BMZS01000001.1"/>
</dbReference>
<dbReference type="AlphaFoldDB" id="A0A919CMT2"/>
<dbReference type="EC" id="2.1.1.266" evidence="1"/>
<comment type="caution">
    <text evidence="2">The sequence shown here is derived from an EMBL/GenBank/DDBJ whole genome shotgun (WGS) entry which is preliminary data.</text>
</comment>
<dbReference type="HAMAP" id="MF_00934">
    <property type="entry name" value="23SrRNA_methyltr_J"/>
    <property type="match status" value="1"/>
</dbReference>